<evidence type="ECO:0000313" key="2">
    <source>
        <dbReference type="EMBL" id="AXC16337.1"/>
    </source>
</evidence>
<keyword evidence="3" id="KW-1185">Reference proteome</keyword>
<feature type="compositionally biased region" description="Polar residues" evidence="1">
    <location>
        <begin position="199"/>
        <end position="214"/>
    </location>
</feature>
<proteinExistence type="predicted"/>
<organism evidence="2 3">
    <name type="scientific">Acidisarcina polymorpha</name>
    <dbReference type="NCBI Taxonomy" id="2211140"/>
    <lineage>
        <taxon>Bacteria</taxon>
        <taxon>Pseudomonadati</taxon>
        <taxon>Acidobacteriota</taxon>
        <taxon>Terriglobia</taxon>
        <taxon>Terriglobales</taxon>
        <taxon>Acidobacteriaceae</taxon>
        <taxon>Acidisarcina</taxon>
    </lineage>
</organism>
<feature type="compositionally biased region" description="Polar residues" evidence="1">
    <location>
        <begin position="549"/>
        <end position="561"/>
    </location>
</feature>
<geneLocation type="plasmid" evidence="3">
    <name>pacpol3</name>
</geneLocation>
<dbReference type="PANTHER" id="PTHR32305">
    <property type="match status" value="1"/>
</dbReference>
<accession>A0A2Z5GC21</accession>
<feature type="region of interest" description="Disordered" evidence="1">
    <location>
        <begin position="193"/>
        <end position="214"/>
    </location>
</feature>
<sequence>MIRKALLLLVVVFSLIPAWSQVTTGLYPYGSFDNLGFDSIDRGSLNVHFLIPIVNKSGRGVPFYYNLSHEGLVWTPTVVNDVSTWSPAQSFGWQADTDAAVGYISYSYLSGAIGDTCTFFTYSNVVYHDPFGANHAFSGAIRSETCPSGITTSGNIGGAIDGSGYRLAKNASGLSIPQGPVLDRKGNTFAVPVAPSGPASVSDTNGNQVTASKSGAFTDTTGAQVLTITGSGTASSPKVFSYPTYGTNPNGTSPPSASATIYYKTYQVQTAFGCSGPGEYNLSADLVDHITLGDASTYKFTYEPTPGHSANVTGRLASITLPAGGIISYAYTGANNGINCADGTPTGITRTTSDGSRVYVRSLITSNTSRTDITDGYGNHSAFNFVTSGSPTSFYETHQTVYDGAINGLPREELLNCYNGAATQQCATAALTLPITKIDTYENLDGIQHGWTSTYNQFGLQTELDSYDFGGASRGALLRKEVWTYPASGIASLLASDTVTDGSGNQLSRTSYLYDETTGTGHAALSQTSGLPQRGGLIGAQRGNVTTITQSNSSTPLTTELSYEDTGNPLSVTTQNGTSTFSYDPPTHGFLNRVTPPTPTSGVSLYTGSSYDAATGVLLTTTDLSSQVTTYKTYDALLRPLEIDNPGDGATYNFYSPGHSSVSKTLSATETAETVIFYDGYGRPNRRAIMNGQSANPWYLQDTCYDANGNVGSVSYPYQGSEFQAPPKCGGGGADDVYAYDSLGRVTQITHWDSNDLIRYTYAGRATLATDENGVSRITQVDGLGRVTSACEVSSSTLEGVAPVACGQDIPATGFLTSYSYPTASGGNQVTMVAQGSQTRTFITDSLGRPVSVTEPERGATNYQYAYNATGLKVTRTRPEANQTNPAILTTTTTQYDALGRVVSVGYVDNGVPSASTSNKSFVYDTICCTTNNLQYVRGRLAVMGAFVGTATTNHPAASEFSYNVRGQIVNMWNCAPSTCGTAKQESRPLGFTYDWAGNLTSEGDAVSGQVAYTRSPAGEVTSINNNSYNLTGGTGGSTPIASNIINGPNGPVSYTLGNGLNLYKGYDFMGRPDGQWLCRGGPAAAYCASGGTQAFGQGETIKGSQVSYVGDTVLGLSTNYSYDEFNRLSARTVTNGVANQNYTYSYDRYGNRWSQNGAPSFSASFDATSNKINSGGYTYDAAGNMTRDGYHSYTYDAEGNIVSVDGGSTASYTYDALNRRVSVATPAGTSEYSYDYAGRRISTWNAATNNGTDGRMYWDGQQIAFRSSDNATYFENQDYIGTERIRTDHNGTTSATYKSLPWGDGYVASILNSEADVDNFHFADMEQDSNDAGAPMSEHAQFRNYSFYQGRWLSPDPYDGSYDIPNPQSLNRYAYVLNNPLSFFDPAGLQDGDPSHPNCDDDDTVCVNGGGGFYGGGDGGDGGASGHGGSGSGSAPNNDCTDNAVNQVGGNLQQNIQVSKVLNAMFWTAAPVGAVNALAIYFGLVHTGGPWDFKNSSGPGTHDQRVAAGNVNYGATCFIGDEACQYAAGLYGKLSGNPGTAATHFDIPSDNQQIQQGQAIKKKGC</sequence>
<dbReference type="Pfam" id="PF05593">
    <property type="entry name" value="RHS_repeat"/>
    <property type="match status" value="1"/>
</dbReference>
<dbReference type="InterPro" id="IPR031325">
    <property type="entry name" value="RHS_repeat"/>
</dbReference>
<keyword evidence="2" id="KW-0614">Plasmid</keyword>
<protein>
    <submittedName>
        <fullName evidence="2">Rhs family protein-like</fullName>
    </submittedName>
</protein>
<dbReference type="Proteomes" id="UP000253606">
    <property type="component" value="Plasmid pACPOL3"/>
</dbReference>
<evidence type="ECO:0000313" key="3">
    <source>
        <dbReference type="Proteomes" id="UP000253606"/>
    </source>
</evidence>
<feature type="region of interest" description="Disordered" evidence="1">
    <location>
        <begin position="549"/>
        <end position="570"/>
    </location>
</feature>
<reference evidence="2 3" key="1">
    <citation type="journal article" date="2018" name="Front. Microbiol.">
        <title>Hydrolytic Capabilities as a Key to Environmental Success: Chitinolytic and Cellulolytic Acidobacteria From Acidic Sub-arctic Soils and Boreal Peatlands.</title>
        <authorList>
            <person name="Belova S.E."/>
            <person name="Ravin N.V."/>
            <person name="Pankratov T.A."/>
            <person name="Rakitin A.L."/>
            <person name="Ivanova A.A."/>
            <person name="Beletsky A.V."/>
            <person name="Mardanov A.V."/>
            <person name="Sinninghe Damste J.S."/>
            <person name="Dedysh S.N."/>
        </authorList>
    </citation>
    <scope>NUCLEOTIDE SEQUENCE [LARGE SCALE GENOMIC DNA]</scope>
    <source>
        <strain evidence="2 3">SBC82</strain>
        <plasmid evidence="3">pacpol3</plasmid>
    </source>
</reference>
<evidence type="ECO:0000256" key="1">
    <source>
        <dbReference type="SAM" id="MobiDB-lite"/>
    </source>
</evidence>
<feature type="region of interest" description="Disordered" evidence="1">
    <location>
        <begin position="1419"/>
        <end position="1443"/>
    </location>
</feature>
<dbReference type="Gene3D" id="2.180.10.10">
    <property type="entry name" value="RHS repeat-associated core"/>
    <property type="match status" value="1"/>
</dbReference>
<dbReference type="PANTHER" id="PTHR32305:SF15">
    <property type="entry name" value="PROTEIN RHSA-RELATED"/>
    <property type="match status" value="1"/>
</dbReference>
<feature type="compositionally biased region" description="Gly residues" evidence="1">
    <location>
        <begin position="1419"/>
        <end position="1433"/>
    </location>
</feature>
<dbReference type="RefSeq" id="WP_161557711.1">
    <property type="nucleotide sequence ID" value="NZ_CP030844.1"/>
</dbReference>
<dbReference type="NCBIfam" id="TIGR03696">
    <property type="entry name" value="Rhs_assc_core"/>
    <property type="match status" value="1"/>
</dbReference>
<gene>
    <name evidence="2" type="ORF">ACPOL_7145</name>
</gene>
<dbReference type="EMBL" id="CP030844">
    <property type="protein sequence ID" value="AXC16337.1"/>
    <property type="molecule type" value="Genomic_DNA"/>
</dbReference>
<dbReference type="KEGG" id="abas:ACPOL_7145"/>
<name>A0A2Z5GC21_9BACT</name>
<dbReference type="InterPro" id="IPR022385">
    <property type="entry name" value="Rhs_assc_core"/>
</dbReference>
<dbReference type="InterPro" id="IPR050708">
    <property type="entry name" value="T6SS_VgrG/RHS"/>
</dbReference>